<sequence>SRYAALQRAFNDRLREWQWQRNEGTSYQVWQPPGVIFSCLKKDHHSHGRSLPPWSEWGFVENDIPRRLVLGALGGRWAIWQAGHRQQERWFVADGDDSRVFNSFIRAMNFYG</sequence>
<feature type="non-terminal residue" evidence="1">
    <location>
        <position position="112"/>
    </location>
</feature>
<reference evidence="1" key="1">
    <citation type="submission" date="2021-02" db="EMBL/GenBank/DDBJ databases">
        <authorList>
            <person name="Dougan E. K."/>
            <person name="Rhodes N."/>
            <person name="Thang M."/>
            <person name="Chan C."/>
        </authorList>
    </citation>
    <scope>NUCLEOTIDE SEQUENCE</scope>
</reference>
<name>A0A813EN26_POLGL</name>
<accession>A0A813EN26</accession>
<evidence type="ECO:0000313" key="2">
    <source>
        <dbReference type="Proteomes" id="UP000654075"/>
    </source>
</evidence>
<protein>
    <submittedName>
        <fullName evidence="1">Uncharacterized protein</fullName>
    </submittedName>
</protein>
<feature type="non-terminal residue" evidence="1">
    <location>
        <position position="1"/>
    </location>
</feature>
<dbReference type="OrthoDB" id="380051at2759"/>
<gene>
    <name evidence="1" type="ORF">PGLA1383_LOCUS19989</name>
</gene>
<keyword evidence="2" id="KW-1185">Reference proteome</keyword>
<evidence type="ECO:0000313" key="1">
    <source>
        <dbReference type="EMBL" id="CAE8601706.1"/>
    </source>
</evidence>
<proteinExistence type="predicted"/>
<organism evidence="1 2">
    <name type="scientific">Polarella glacialis</name>
    <name type="common">Dinoflagellate</name>
    <dbReference type="NCBI Taxonomy" id="89957"/>
    <lineage>
        <taxon>Eukaryota</taxon>
        <taxon>Sar</taxon>
        <taxon>Alveolata</taxon>
        <taxon>Dinophyceae</taxon>
        <taxon>Suessiales</taxon>
        <taxon>Suessiaceae</taxon>
        <taxon>Polarella</taxon>
    </lineage>
</organism>
<dbReference type="AlphaFoldDB" id="A0A813EN26"/>
<dbReference type="EMBL" id="CAJNNV010013449">
    <property type="protein sequence ID" value="CAE8601706.1"/>
    <property type="molecule type" value="Genomic_DNA"/>
</dbReference>
<comment type="caution">
    <text evidence="1">The sequence shown here is derived from an EMBL/GenBank/DDBJ whole genome shotgun (WGS) entry which is preliminary data.</text>
</comment>
<dbReference type="Proteomes" id="UP000654075">
    <property type="component" value="Unassembled WGS sequence"/>
</dbReference>